<dbReference type="InterPro" id="IPR052083">
    <property type="entry name" value="Aminoacylase-1_M20A"/>
</dbReference>
<comment type="cofactor">
    <cofactor evidence="3">
        <name>Zn(2+)</name>
        <dbReference type="ChEBI" id="CHEBI:29105"/>
    </cofactor>
    <text evidence="3">Binds 2 Zn(2+) ions per subunit.</text>
</comment>
<dbReference type="InterPro" id="IPR002933">
    <property type="entry name" value="Peptidase_M20"/>
</dbReference>
<reference evidence="5" key="1">
    <citation type="submission" date="2021-12" db="EMBL/GenBank/DDBJ databases">
        <authorList>
            <person name="King R."/>
        </authorList>
    </citation>
    <scope>NUCLEOTIDE SEQUENCE</scope>
</reference>
<protein>
    <recommendedName>
        <fullName evidence="7">N-acyl-L-amino-acid amidohydrolase</fullName>
    </recommendedName>
</protein>
<gene>
    <name evidence="5" type="ORF">DIATSA_LOCUS3658</name>
</gene>
<dbReference type="AlphaFoldDB" id="A0A9N9QXR7"/>
<keyword evidence="3" id="KW-0479">Metal-binding</keyword>
<evidence type="ECO:0000256" key="1">
    <source>
        <dbReference type="ARBA" id="ARBA00022801"/>
    </source>
</evidence>
<feature type="binding site" evidence="3">
    <location>
        <position position="311"/>
    </location>
    <ligand>
        <name>Zn(2+)</name>
        <dbReference type="ChEBI" id="CHEBI:29105"/>
        <label>2</label>
    </ligand>
</feature>
<dbReference type="Proteomes" id="UP001153714">
    <property type="component" value="Chromosome 14"/>
</dbReference>
<keyword evidence="4" id="KW-0732">Signal</keyword>
<reference evidence="5" key="2">
    <citation type="submission" date="2022-10" db="EMBL/GenBank/DDBJ databases">
        <authorList>
            <consortium name="ENA_rothamsted_submissions"/>
            <consortium name="culmorum"/>
            <person name="King R."/>
        </authorList>
    </citation>
    <scope>NUCLEOTIDE SEQUENCE</scope>
</reference>
<dbReference type="OrthoDB" id="3064516at2759"/>
<dbReference type="PANTHER" id="PTHR45892:SF1">
    <property type="entry name" value="AMINOACYLASE-1"/>
    <property type="match status" value="1"/>
</dbReference>
<feature type="binding site" evidence="3">
    <location>
        <position position="99"/>
    </location>
    <ligand>
        <name>Zn(2+)</name>
        <dbReference type="ChEBI" id="CHEBI:29105"/>
        <label>1</label>
    </ligand>
</feature>
<dbReference type="SUPFAM" id="SSF53187">
    <property type="entry name" value="Zn-dependent exopeptidases"/>
    <property type="match status" value="1"/>
</dbReference>
<dbReference type="Pfam" id="PF01546">
    <property type="entry name" value="Peptidase_M20"/>
    <property type="match status" value="1"/>
</dbReference>
<dbReference type="EMBL" id="OU893345">
    <property type="protein sequence ID" value="CAG9785642.1"/>
    <property type="molecule type" value="Genomic_DNA"/>
</dbReference>
<feature type="active site" evidence="2">
    <location>
        <position position="101"/>
    </location>
</feature>
<name>A0A9N9QXR7_9NEOP</name>
<evidence type="ECO:0000256" key="2">
    <source>
        <dbReference type="PIRSR" id="PIRSR036696-1"/>
    </source>
</evidence>
<keyword evidence="1" id="KW-0378">Hydrolase</keyword>
<dbReference type="Gene3D" id="3.40.630.10">
    <property type="entry name" value="Zn peptidases"/>
    <property type="match status" value="1"/>
</dbReference>
<feature type="binding site" evidence="3">
    <location>
        <position position="132"/>
    </location>
    <ligand>
        <name>Zn(2+)</name>
        <dbReference type="ChEBI" id="CHEBI:29105"/>
        <label>1</label>
    </ligand>
</feature>
<sequence length="343" mass="38618">MIIIHTLLIIANVYYLRAQPENNTTICPLQDPAVMNFRKYLEIDTSRSENLYKAVDFLRSLSSEIGLDFAVYTPAGIPICVLTWPGVDPSLPSIMLNSHMDVVEADEARWKYPPFAAHVDENCNVYARGAQDTKDVGILYIEAIRRLKKQNAALNRTIHITFMPAMNFTVMGTGGHGFLMPGDVAVEKLQRLLDVMLNYRKSLREAVASEEPTNYGPYTSLNINIINVNSWAEYAGEGTKLEFLRQEMESSATSVDDNNPYWVTLKNTINELGVKLVPIICPATSDMLFVRNYGIPALGFVPVFRTTQKLHQDNEYINLGIFLHGIDIYEAVIRNLGNLPRIL</sequence>
<feature type="chain" id="PRO_5040125900" description="N-acyl-L-amino-acid amidohydrolase" evidence="4">
    <location>
        <begin position="19"/>
        <end position="343"/>
    </location>
</feature>
<dbReference type="PROSITE" id="PS00758">
    <property type="entry name" value="ARGE_DAPE_CPG2_1"/>
    <property type="match status" value="1"/>
</dbReference>
<evidence type="ECO:0000256" key="4">
    <source>
        <dbReference type="SAM" id="SignalP"/>
    </source>
</evidence>
<keyword evidence="3" id="KW-0862">Zinc</keyword>
<keyword evidence="6" id="KW-1185">Reference proteome</keyword>
<feature type="binding site" evidence="3">
    <location>
        <position position="132"/>
    </location>
    <ligand>
        <name>Zn(2+)</name>
        <dbReference type="ChEBI" id="CHEBI:29105"/>
        <label>2</label>
    </ligand>
</feature>
<evidence type="ECO:0000313" key="5">
    <source>
        <dbReference type="EMBL" id="CAG9785642.1"/>
    </source>
</evidence>
<proteinExistence type="predicted"/>
<dbReference type="InterPro" id="IPR001261">
    <property type="entry name" value="ArgE/DapE_CS"/>
</dbReference>
<evidence type="ECO:0000256" key="3">
    <source>
        <dbReference type="PIRSR" id="PIRSR036696-2"/>
    </source>
</evidence>
<dbReference type="GO" id="GO:0046872">
    <property type="term" value="F:metal ion binding"/>
    <property type="evidence" value="ECO:0007669"/>
    <property type="project" value="UniProtKB-KW"/>
</dbReference>
<feature type="signal peptide" evidence="4">
    <location>
        <begin position="1"/>
        <end position="18"/>
    </location>
</feature>
<evidence type="ECO:0000313" key="6">
    <source>
        <dbReference type="Proteomes" id="UP001153714"/>
    </source>
</evidence>
<dbReference type="GO" id="GO:0004046">
    <property type="term" value="F:aminoacylase activity"/>
    <property type="evidence" value="ECO:0007669"/>
    <property type="project" value="TreeGrafter"/>
</dbReference>
<organism evidence="5 6">
    <name type="scientific">Diatraea saccharalis</name>
    <name type="common">sugarcane borer</name>
    <dbReference type="NCBI Taxonomy" id="40085"/>
    <lineage>
        <taxon>Eukaryota</taxon>
        <taxon>Metazoa</taxon>
        <taxon>Ecdysozoa</taxon>
        <taxon>Arthropoda</taxon>
        <taxon>Hexapoda</taxon>
        <taxon>Insecta</taxon>
        <taxon>Pterygota</taxon>
        <taxon>Neoptera</taxon>
        <taxon>Endopterygota</taxon>
        <taxon>Lepidoptera</taxon>
        <taxon>Glossata</taxon>
        <taxon>Ditrysia</taxon>
        <taxon>Pyraloidea</taxon>
        <taxon>Crambidae</taxon>
        <taxon>Crambinae</taxon>
        <taxon>Diatraea</taxon>
    </lineage>
</organism>
<dbReference type="PIRSF" id="PIRSF036696">
    <property type="entry name" value="ACY-1"/>
    <property type="match status" value="1"/>
</dbReference>
<evidence type="ECO:0008006" key="7">
    <source>
        <dbReference type="Google" id="ProtNLM"/>
    </source>
</evidence>
<dbReference type="PANTHER" id="PTHR45892">
    <property type="entry name" value="AMINOACYLASE-1"/>
    <property type="match status" value="1"/>
</dbReference>
<dbReference type="Gene3D" id="1.10.150.900">
    <property type="match status" value="1"/>
</dbReference>
<accession>A0A9N9QXR7</accession>